<dbReference type="InterPro" id="IPR047544">
    <property type="entry name" value="RING-HC_RBR_RNF216"/>
</dbReference>
<dbReference type="CDD" id="cd20339">
    <property type="entry name" value="BRcat_RBR_RNF216"/>
    <property type="match status" value="1"/>
</dbReference>
<dbReference type="CDD" id="cd16630">
    <property type="entry name" value="RING-HC_RBR_RNF216"/>
    <property type="match status" value="1"/>
</dbReference>
<sequence length="829" mass="92154">MAQTRARSRSAQPAPSGRKPRSRATARPNSRALPVVFDADVIDLSNDEENQPKRKKARIEGPVAQEVFVVEDDLTRNEGPSGVQREGNAREVARPQEAAQLGQGLEGHSRLNASNAEDATASSPDAAEVDPVDRYLSLVLEVVPDVDPEHAMSLIRRNLPDQGDGVVQTIIHHLFENPMYPKVDKKGKKRKRDDSPPPTCNYLSVKREFSGGPHYTAIALNQLWTDFPLVPKGYVEEVYNQCNKLYSPAHLLLLEQSRLVTQPFKKKATATKINNKGKRYDAEFERERQWLQQKLIEGEASGELLRPIGLDDEPGGVGITCGCCFDDCPFDDMVQCPEAHLFCKDCMKSYVSNLLGQHDPKICCMDQSGCKALFPESELCRFLDTKLLSLYYRVKQTKEIEAAGLEGLEECPFCEYKVVIDNPDEKLFRCENDDCGVVSCRACKKAEHLPKSCEEAAADKGLDARHKIEEAMTEALKRDCPNCKKPFIKEAGCNKMTCPHCHTLSCYVCRKPVTGYDHFDQRTPEQRAGGAGSSRNKKCPLWEDLAKRHDTEVEQARNQAMNVVRAENPNVDAKVLEVEVPKTTPAANAAGIPGHPRVLVGDPLDGQHDRLRIALERAQVHVHPRHLEERLANLRQQFQQNIQHRHQIAERDNLPLHVRMQRLDARARVRRVLAEPDLPVRPVARRPLAQPVAPAQPVPLAQPVPAFPHFPAFAVPPNMQPIQMVPPAPPGAIAAYANVGQHHPALHININANLLPPNAHYIINPNQIIHQPMPIHARAAAVAAQIHQHPVQPQQHLAAALQAAAVAPPPAVVQPAVAAPAPRRRRRVR</sequence>
<dbReference type="Gene3D" id="3.30.40.10">
    <property type="entry name" value="Zinc/RING finger domain, C3HC4 (zinc finger)"/>
    <property type="match status" value="1"/>
</dbReference>
<feature type="compositionally biased region" description="Polar residues" evidence="8">
    <location>
        <begin position="1"/>
        <end position="13"/>
    </location>
</feature>
<evidence type="ECO:0000256" key="5">
    <source>
        <dbReference type="ARBA" id="ARBA00022771"/>
    </source>
</evidence>
<dbReference type="InParanoid" id="A0A0H2S0G0"/>
<dbReference type="SUPFAM" id="SSF57850">
    <property type="entry name" value="RING/U-box"/>
    <property type="match status" value="1"/>
</dbReference>
<dbReference type="AlphaFoldDB" id="A0A0H2S0G0"/>
<evidence type="ECO:0000256" key="7">
    <source>
        <dbReference type="ARBA" id="ARBA00022833"/>
    </source>
</evidence>
<protein>
    <recommendedName>
        <fullName evidence="9">RING-type domain-containing protein</fullName>
    </recommendedName>
</protein>
<reference evidence="10 11" key="1">
    <citation type="submission" date="2015-04" db="EMBL/GenBank/DDBJ databases">
        <title>Complete genome sequence of Schizopora paradoxa KUC8140, a cosmopolitan wood degrader in East Asia.</title>
        <authorList>
            <consortium name="DOE Joint Genome Institute"/>
            <person name="Min B."/>
            <person name="Park H."/>
            <person name="Jang Y."/>
            <person name="Kim J.-J."/>
            <person name="Kim K.H."/>
            <person name="Pangilinan J."/>
            <person name="Lipzen A."/>
            <person name="Riley R."/>
            <person name="Grigoriev I.V."/>
            <person name="Spatafora J.W."/>
            <person name="Choi I.-G."/>
        </authorList>
    </citation>
    <scope>NUCLEOTIDE SEQUENCE [LARGE SCALE GENOMIC DNA]</scope>
    <source>
        <strain evidence="10 11">KUC8140</strain>
    </source>
</reference>
<dbReference type="InterPro" id="IPR002867">
    <property type="entry name" value="IBR_dom"/>
</dbReference>
<keyword evidence="3" id="KW-0479">Metal-binding</keyword>
<dbReference type="OrthoDB" id="10009520at2759"/>
<dbReference type="InterPro" id="IPR047546">
    <property type="entry name" value="Rcat_RBR_RNF216"/>
</dbReference>
<dbReference type="InterPro" id="IPR051628">
    <property type="entry name" value="LUBAC_E3_Ligases"/>
</dbReference>
<keyword evidence="6" id="KW-0833">Ubl conjugation pathway</keyword>
<dbReference type="STRING" id="27342.A0A0H2S0G0"/>
<keyword evidence="5" id="KW-0863">Zinc-finger</keyword>
<evidence type="ECO:0000256" key="6">
    <source>
        <dbReference type="ARBA" id="ARBA00022786"/>
    </source>
</evidence>
<evidence type="ECO:0000313" key="11">
    <source>
        <dbReference type="Proteomes" id="UP000053477"/>
    </source>
</evidence>
<feature type="domain" description="RING-type" evidence="9">
    <location>
        <begin position="317"/>
        <end position="529"/>
    </location>
</feature>
<organism evidence="10 11">
    <name type="scientific">Schizopora paradoxa</name>
    <dbReference type="NCBI Taxonomy" id="27342"/>
    <lineage>
        <taxon>Eukaryota</taxon>
        <taxon>Fungi</taxon>
        <taxon>Dikarya</taxon>
        <taxon>Basidiomycota</taxon>
        <taxon>Agaricomycotina</taxon>
        <taxon>Agaricomycetes</taxon>
        <taxon>Hymenochaetales</taxon>
        <taxon>Schizoporaceae</taxon>
        <taxon>Schizopora</taxon>
    </lineage>
</organism>
<evidence type="ECO:0000259" key="9">
    <source>
        <dbReference type="PROSITE" id="PS51873"/>
    </source>
</evidence>
<accession>A0A0H2S0G0</accession>
<keyword evidence="11" id="KW-1185">Reference proteome</keyword>
<evidence type="ECO:0000256" key="1">
    <source>
        <dbReference type="ARBA" id="ARBA00004906"/>
    </source>
</evidence>
<dbReference type="Pfam" id="PF26200">
    <property type="entry name" value="Rcat_RNF216"/>
    <property type="match status" value="1"/>
</dbReference>
<dbReference type="GO" id="GO:0008270">
    <property type="term" value="F:zinc ion binding"/>
    <property type="evidence" value="ECO:0007669"/>
    <property type="project" value="UniProtKB-KW"/>
</dbReference>
<evidence type="ECO:0000256" key="4">
    <source>
        <dbReference type="ARBA" id="ARBA00022737"/>
    </source>
</evidence>
<dbReference type="InterPro" id="IPR013083">
    <property type="entry name" value="Znf_RING/FYVE/PHD"/>
</dbReference>
<comment type="pathway">
    <text evidence="1">Protein modification; protein ubiquitination.</text>
</comment>
<evidence type="ECO:0000256" key="2">
    <source>
        <dbReference type="ARBA" id="ARBA00022679"/>
    </source>
</evidence>
<feature type="region of interest" description="Disordered" evidence="8">
    <location>
        <begin position="1"/>
        <end position="92"/>
    </location>
</feature>
<dbReference type="PANTHER" id="PTHR22770:SF47">
    <property type="entry name" value="E3 UBIQUITIN-PROTEIN LIGASE RNF216"/>
    <property type="match status" value="1"/>
</dbReference>
<keyword evidence="4" id="KW-0677">Repeat</keyword>
<dbReference type="GO" id="GO:0016740">
    <property type="term" value="F:transferase activity"/>
    <property type="evidence" value="ECO:0007669"/>
    <property type="project" value="UniProtKB-KW"/>
</dbReference>
<dbReference type="SMART" id="SM00647">
    <property type="entry name" value="IBR"/>
    <property type="match status" value="2"/>
</dbReference>
<dbReference type="Gene3D" id="1.20.120.1750">
    <property type="match status" value="1"/>
</dbReference>
<evidence type="ECO:0000256" key="8">
    <source>
        <dbReference type="SAM" id="MobiDB-lite"/>
    </source>
</evidence>
<dbReference type="InterPro" id="IPR044066">
    <property type="entry name" value="TRIAD_supradom"/>
</dbReference>
<dbReference type="PANTHER" id="PTHR22770">
    <property type="entry name" value="UBIQUITIN CONJUGATING ENZYME 7 INTERACTING PROTEIN-RELATED"/>
    <property type="match status" value="1"/>
</dbReference>
<evidence type="ECO:0000256" key="3">
    <source>
        <dbReference type="ARBA" id="ARBA00022723"/>
    </source>
</evidence>
<dbReference type="PROSITE" id="PS51873">
    <property type="entry name" value="TRIAD"/>
    <property type="match status" value="1"/>
</dbReference>
<keyword evidence="7" id="KW-0862">Zinc</keyword>
<dbReference type="Proteomes" id="UP000053477">
    <property type="component" value="Unassembled WGS sequence"/>
</dbReference>
<name>A0A0H2S0G0_9AGAM</name>
<gene>
    <name evidence="10" type="ORF">SCHPADRAFT_849780</name>
</gene>
<evidence type="ECO:0000313" key="10">
    <source>
        <dbReference type="EMBL" id="KLO15258.1"/>
    </source>
</evidence>
<keyword evidence="2" id="KW-0808">Transferase</keyword>
<dbReference type="CDD" id="cd20353">
    <property type="entry name" value="Rcat_RBR_RNF216"/>
    <property type="match status" value="1"/>
</dbReference>
<dbReference type="EMBL" id="KQ085932">
    <property type="protein sequence ID" value="KLO15258.1"/>
    <property type="molecule type" value="Genomic_DNA"/>
</dbReference>
<dbReference type="InterPro" id="IPR047545">
    <property type="entry name" value="BRcat_RBR_RNF216"/>
</dbReference>
<proteinExistence type="predicted"/>